<evidence type="ECO:0000256" key="1">
    <source>
        <dbReference type="SAM" id="Phobius"/>
    </source>
</evidence>
<proteinExistence type="predicted"/>
<keyword evidence="1" id="KW-0812">Transmembrane</keyword>
<feature type="transmembrane region" description="Helical" evidence="1">
    <location>
        <begin position="18"/>
        <end position="38"/>
    </location>
</feature>
<comment type="caution">
    <text evidence="2">The sequence shown here is derived from an EMBL/GenBank/DDBJ whole genome shotgun (WGS) entry which is preliminary data.</text>
</comment>
<evidence type="ECO:0000313" key="3">
    <source>
        <dbReference type="Proteomes" id="UP001207930"/>
    </source>
</evidence>
<protein>
    <recommendedName>
        <fullName evidence="4">PH domain-containing protein</fullName>
    </recommendedName>
</protein>
<dbReference type="RefSeq" id="WP_264502700.1">
    <property type="nucleotide sequence ID" value="NZ_JAPDDS010000012.1"/>
</dbReference>
<name>A0ABT3FT40_9BACT</name>
<dbReference type="EMBL" id="JAPDDS010000012">
    <property type="protein sequence ID" value="MCW1886745.1"/>
    <property type="molecule type" value="Genomic_DNA"/>
</dbReference>
<evidence type="ECO:0008006" key="4">
    <source>
        <dbReference type="Google" id="ProtNLM"/>
    </source>
</evidence>
<keyword evidence="3" id="KW-1185">Reference proteome</keyword>
<organism evidence="2 3">
    <name type="scientific">Luteolibacter flavescens</name>
    <dbReference type="NCBI Taxonomy" id="1859460"/>
    <lineage>
        <taxon>Bacteria</taxon>
        <taxon>Pseudomonadati</taxon>
        <taxon>Verrucomicrobiota</taxon>
        <taxon>Verrucomicrobiia</taxon>
        <taxon>Verrucomicrobiales</taxon>
        <taxon>Verrucomicrobiaceae</taxon>
        <taxon>Luteolibacter</taxon>
    </lineage>
</organism>
<evidence type="ECO:0000313" key="2">
    <source>
        <dbReference type="EMBL" id="MCW1886745.1"/>
    </source>
</evidence>
<gene>
    <name evidence="2" type="ORF">OKA04_18545</name>
</gene>
<keyword evidence="1" id="KW-0472">Membrane</keyword>
<sequence>MAVAEPQKELRFTRAGQAVAFWISAAVCLMAGLVFFLLTPYRADTPELPHPAWGFIPLGISILLGRLAWHCGKHAYLLLSPIGVEIFPFFRPATNMQVIPWAQITAADIDDSRLTLHFSAEKTSGIHLSLSPITKDRRALLAKAIQGRLPANPEPSVSHSPSR</sequence>
<reference evidence="2 3" key="1">
    <citation type="submission" date="2022-10" db="EMBL/GenBank/DDBJ databases">
        <title>Luteolibacter flavescens strain MCCC 1K03193, whole genome shotgun sequencing project.</title>
        <authorList>
            <person name="Zhao G."/>
            <person name="Shen L."/>
        </authorList>
    </citation>
    <scope>NUCLEOTIDE SEQUENCE [LARGE SCALE GENOMIC DNA]</scope>
    <source>
        <strain evidence="2 3">MCCC 1K03193</strain>
    </source>
</reference>
<dbReference type="Proteomes" id="UP001207930">
    <property type="component" value="Unassembled WGS sequence"/>
</dbReference>
<feature type="transmembrane region" description="Helical" evidence="1">
    <location>
        <begin position="50"/>
        <end position="69"/>
    </location>
</feature>
<accession>A0ABT3FT40</accession>
<keyword evidence="1" id="KW-1133">Transmembrane helix</keyword>